<gene>
    <name evidence="2" type="ORF">BDK92_1400</name>
</gene>
<keyword evidence="3" id="KW-1185">Reference proteome</keyword>
<proteinExistence type="predicted"/>
<feature type="compositionally biased region" description="Basic and acidic residues" evidence="1">
    <location>
        <begin position="183"/>
        <end position="195"/>
    </location>
</feature>
<accession>A0A495JDZ5</accession>
<name>A0A495JDZ5_9ACTN</name>
<dbReference type="AlphaFoldDB" id="A0A495JDZ5"/>
<evidence type="ECO:0000313" key="3">
    <source>
        <dbReference type="Proteomes" id="UP000277671"/>
    </source>
</evidence>
<reference evidence="2 3" key="1">
    <citation type="submission" date="2018-10" db="EMBL/GenBank/DDBJ databases">
        <title>Sequencing the genomes of 1000 actinobacteria strains.</title>
        <authorList>
            <person name="Klenk H.-P."/>
        </authorList>
    </citation>
    <scope>NUCLEOTIDE SEQUENCE [LARGE SCALE GENOMIC DNA]</scope>
    <source>
        <strain evidence="2 3">DSM 45175</strain>
    </source>
</reference>
<protein>
    <submittedName>
        <fullName evidence="2">Uncharacterized protein</fullName>
    </submittedName>
</protein>
<dbReference type="EMBL" id="RBKT01000001">
    <property type="protein sequence ID" value="RKR87127.1"/>
    <property type="molecule type" value="Genomic_DNA"/>
</dbReference>
<sequence length="195" mass="21387">MDRLNPYSSALRDLVLGRVRDHQRRLRRFDDNDLRRYAELLDAMFLLAVDRRFRPGQDCAPVIRFVAGVRERYDHSGVEIDPATAESLIQAALGQHPPPSMDATTVAAQTMLIVGLLDDEGLSPTELTTLLHAAERQAAGIRSASGRDPETGADGQDEETQEEAESGVQVRLAGAEPGTSPDRQADIGTEERQRG</sequence>
<dbReference type="Proteomes" id="UP000277671">
    <property type="component" value="Unassembled WGS sequence"/>
</dbReference>
<organism evidence="2 3">
    <name type="scientific">Micromonospora pisi</name>
    <dbReference type="NCBI Taxonomy" id="589240"/>
    <lineage>
        <taxon>Bacteria</taxon>
        <taxon>Bacillati</taxon>
        <taxon>Actinomycetota</taxon>
        <taxon>Actinomycetes</taxon>
        <taxon>Micromonosporales</taxon>
        <taxon>Micromonosporaceae</taxon>
        <taxon>Micromonospora</taxon>
    </lineage>
</organism>
<feature type="compositionally biased region" description="Acidic residues" evidence="1">
    <location>
        <begin position="155"/>
        <end position="165"/>
    </location>
</feature>
<feature type="region of interest" description="Disordered" evidence="1">
    <location>
        <begin position="138"/>
        <end position="195"/>
    </location>
</feature>
<evidence type="ECO:0000256" key="1">
    <source>
        <dbReference type="SAM" id="MobiDB-lite"/>
    </source>
</evidence>
<comment type="caution">
    <text evidence="2">The sequence shown here is derived from an EMBL/GenBank/DDBJ whole genome shotgun (WGS) entry which is preliminary data.</text>
</comment>
<evidence type="ECO:0000313" key="2">
    <source>
        <dbReference type="EMBL" id="RKR87127.1"/>
    </source>
</evidence>